<accession>A0AA39L4M1</accession>
<gene>
    <name evidence="2" type="ORF">NLU13_8418</name>
</gene>
<dbReference type="Pfam" id="PF12937">
    <property type="entry name" value="F-box-like"/>
    <property type="match status" value="1"/>
</dbReference>
<dbReference type="EMBL" id="JAPDFR010000008">
    <property type="protein sequence ID" value="KAK0384331.1"/>
    <property type="molecule type" value="Genomic_DNA"/>
</dbReference>
<sequence>MDVPFLPDEIFSRILPHLHPDDILKSVSPACRRLYLLGTDPLLWREICTVHFKAFSAEHGFEDLLSRPARDVDWLALYRLRKRRNVRALQLLDDMTKSTVLLLDKMDELCAFDYDVKEVLIEQARADLYQSDGFSRAFWANRALGAIHRRRAVGVWMELRDPARGPEGFCRPTPENAMKAPERGHAAFDMFVLHDSWCDIDWISAQLDNMASSLRNDVPTLDRRSIREQALILNVWLRQMGFAGLSNYNSNYRSLRNCLLGQALRDPDHETIPITSAAIYCAIARRLGITADPWFSPGHVVVCVRLSPGQSLDNAVEQGEEATSMYLDPWGRDDEIPNEQVAPFAVPDTWYSRARQGLTHPVETVLRVHNNIQATNSAAENRWHFDPELGHLLSGHNQMNLLAAQYATLWVRSMLSDPEEFAFGNVPPFDKLISMIVDDFPEDITWAEGFFGPMLRCNPELFPPDWKEKLEYAAMIIRRMSSQEASADGHWHLDGDLASGQVFRHIRTSKIGVIFRAKMPETLPTAGKPDFFECQLADRPGENFVVAQQNIDIVTDAAIISPEMFPKAGQYFSRFDKDQCRFIPIGKA</sequence>
<protein>
    <recommendedName>
        <fullName evidence="1">F-box domain-containing protein</fullName>
    </recommendedName>
</protein>
<dbReference type="InterPro" id="IPR032698">
    <property type="entry name" value="SirB1_N"/>
</dbReference>
<dbReference type="Gene3D" id="1.20.1280.50">
    <property type="match status" value="1"/>
</dbReference>
<dbReference type="InterPro" id="IPR001810">
    <property type="entry name" value="F-box_dom"/>
</dbReference>
<feature type="domain" description="F-box" evidence="1">
    <location>
        <begin position="1"/>
        <end position="47"/>
    </location>
</feature>
<evidence type="ECO:0000313" key="2">
    <source>
        <dbReference type="EMBL" id="KAK0384331.1"/>
    </source>
</evidence>
<dbReference type="PROSITE" id="PS50181">
    <property type="entry name" value="FBOX"/>
    <property type="match status" value="1"/>
</dbReference>
<organism evidence="2 3">
    <name type="scientific">Sarocladium strictum</name>
    <name type="common">Black bundle disease fungus</name>
    <name type="synonym">Acremonium strictum</name>
    <dbReference type="NCBI Taxonomy" id="5046"/>
    <lineage>
        <taxon>Eukaryota</taxon>
        <taxon>Fungi</taxon>
        <taxon>Dikarya</taxon>
        <taxon>Ascomycota</taxon>
        <taxon>Pezizomycotina</taxon>
        <taxon>Sordariomycetes</taxon>
        <taxon>Hypocreomycetidae</taxon>
        <taxon>Hypocreales</taxon>
        <taxon>Sarocladiaceae</taxon>
        <taxon>Sarocladium</taxon>
    </lineage>
</organism>
<dbReference type="InterPro" id="IPR036047">
    <property type="entry name" value="F-box-like_dom_sf"/>
</dbReference>
<keyword evidence="3" id="KW-1185">Reference proteome</keyword>
<comment type="caution">
    <text evidence="2">The sequence shown here is derived from an EMBL/GenBank/DDBJ whole genome shotgun (WGS) entry which is preliminary data.</text>
</comment>
<proteinExistence type="predicted"/>
<evidence type="ECO:0000259" key="1">
    <source>
        <dbReference type="PROSITE" id="PS50181"/>
    </source>
</evidence>
<reference evidence="2" key="1">
    <citation type="submission" date="2022-10" db="EMBL/GenBank/DDBJ databases">
        <title>Determination and structural analysis of whole genome sequence of Sarocladium strictum F4-1.</title>
        <authorList>
            <person name="Hu L."/>
            <person name="Jiang Y."/>
        </authorList>
    </citation>
    <scope>NUCLEOTIDE SEQUENCE</scope>
    <source>
        <strain evidence="2">F4-1</strain>
    </source>
</reference>
<dbReference type="AlphaFoldDB" id="A0AA39L4M1"/>
<dbReference type="Proteomes" id="UP001175261">
    <property type="component" value="Unassembled WGS sequence"/>
</dbReference>
<name>A0AA39L4M1_SARSR</name>
<evidence type="ECO:0000313" key="3">
    <source>
        <dbReference type="Proteomes" id="UP001175261"/>
    </source>
</evidence>
<dbReference type="SUPFAM" id="SSF81383">
    <property type="entry name" value="F-box domain"/>
    <property type="match status" value="1"/>
</dbReference>
<dbReference type="Pfam" id="PF13369">
    <property type="entry name" value="Transglut_core2"/>
    <property type="match status" value="1"/>
</dbReference>